<comment type="caution">
    <text evidence="7">The sequence shown here is derived from an EMBL/GenBank/DDBJ whole genome shotgun (WGS) entry which is preliminary data.</text>
</comment>
<dbReference type="InterPro" id="IPR050216">
    <property type="entry name" value="LRR_domain-containing"/>
</dbReference>
<dbReference type="SMART" id="SM00369">
    <property type="entry name" value="LRR_TYP"/>
    <property type="match status" value="9"/>
</dbReference>
<evidence type="ECO:0000313" key="8">
    <source>
        <dbReference type="Proteomes" id="UP001454036"/>
    </source>
</evidence>
<dbReference type="InterPro" id="IPR001611">
    <property type="entry name" value="Leu-rich_rpt"/>
</dbReference>
<dbReference type="Pfam" id="PF13855">
    <property type="entry name" value="LRR_8"/>
    <property type="match status" value="2"/>
</dbReference>
<dbReference type="GO" id="GO:0005737">
    <property type="term" value="C:cytoplasm"/>
    <property type="evidence" value="ECO:0007669"/>
    <property type="project" value="TreeGrafter"/>
</dbReference>
<organism evidence="7 8">
    <name type="scientific">Lithospermum erythrorhizon</name>
    <name type="common">Purple gromwell</name>
    <name type="synonym">Lithospermum officinale var. erythrorhizon</name>
    <dbReference type="NCBI Taxonomy" id="34254"/>
    <lineage>
        <taxon>Eukaryota</taxon>
        <taxon>Viridiplantae</taxon>
        <taxon>Streptophyta</taxon>
        <taxon>Embryophyta</taxon>
        <taxon>Tracheophyta</taxon>
        <taxon>Spermatophyta</taxon>
        <taxon>Magnoliopsida</taxon>
        <taxon>eudicotyledons</taxon>
        <taxon>Gunneridae</taxon>
        <taxon>Pentapetalae</taxon>
        <taxon>asterids</taxon>
        <taxon>lamiids</taxon>
        <taxon>Boraginales</taxon>
        <taxon>Boraginaceae</taxon>
        <taxon>Boraginoideae</taxon>
        <taxon>Lithospermeae</taxon>
        <taxon>Lithospermum</taxon>
    </lineage>
</organism>
<accession>A0AAV3R7D5</accession>
<dbReference type="Proteomes" id="UP001454036">
    <property type="component" value="Unassembled WGS sequence"/>
</dbReference>
<evidence type="ECO:0000256" key="3">
    <source>
        <dbReference type="ARBA" id="ARBA00023786"/>
    </source>
</evidence>
<evidence type="ECO:0000256" key="1">
    <source>
        <dbReference type="ARBA" id="ARBA00022614"/>
    </source>
</evidence>
<dbReference type="PANTHER" id="PTHR48051">
    <property type="match status" value="1"/>
</dbReference>
<dbReference type="SMART" id="SM00364">
    <property type="entry name" value="LRR_BAC"/>
    <property type="match status" value="8"/>
</dbReference>
<dbReference type="GO" id="GO:0051707">
    <property type="term" value="P:response to other organism"/>
    <property type="evidence" value="ECO:0007669"/>
    <property type="project" value="UniProtKB-ARBA"/>
</dbReference>
<comment type="function">
    <text evidence="4">Leucine-rich repeat protein that likely mediates protein interactions, possibly in the context of signal transduction.</text>
</comment>
<dbReference type="FunFam" id="3.80.10.10:FF:000405">
    <property type="entry name" value="Plant intracellular Ras-group-related LRR protein 4"/>
    <property type="match status" value="1"/>
</dbReference>
<name>A0AAV3R7D5_LITER</name>
<reference evidence="7 8" key="1">
    <citation type="submission" date="2024-01" db="EMBL/GenBank/DDBJ databases">
        <title>The complete chloroplast genome sequence of Lithospermum erythrorhizon: insights into the phylogenetic relationship among Boraginaceae species and the maternal lineages of purple gromwells.</title>
        <authorList>
            <person name="Okada T."/>
            <person name="Watanabe K."/>
        </authorList>
    </citation>
    <scope>NUCLEOTIDE SEQUENCE [LARGE SCALE GENOMIC DNA]</scope>
</reference>
<dbReference type="GO" id="GO:0006952">
    <property type="term" value="P:defense response"/>
    <property type="evidence" value="ECO:0007669"/>
    <property type="project" value="UniProtKB-ARBA"/>
</dbReference>
<dbReference type="PANTHER" id="PTHR48051:SF54">
    <property type="entry name" value="LEUCINE-RICH REPEAT-CONTAINING PROTEIN"/>
    <property type="match status" value="1"/>
</dbReference>
<evidence type="ECO:0000256" key="5">
    <source>
        <dbReference type="SAM" id="MobiDB-lite"/>
    </source>
</evidence>
<sequence>MEASVMKTDEVVQEIMKLHRSLPTRPGIDEVEAAKTLMVNVEKEDQARIEAIGKQRKAKDVPEELFRVLQEMQKQVVYYLSNEQKREAVKLLDLENVHLVFDELIQRASKCLSGNSDSSSSNWEVKETSTSRIPHGGSQEILSSRDNYDAIKNYANSSVSSRDSSSLSLNTSVSSISGTGFSSPGTSKTNVLSSSFYNDKVAAKVGQTMSKDDSFLKKSSTTFHMDGVRLGMRPGDAYSGPHIVDSTLKASVAAGQDGDKMSLIKLASTIEVSAKKGVKELNLQSKLMEQVEWIPDSIGKLSSLISLDLSENRILVLPGTIGGLSSLEKLDLHSNRISELPESIGELLNLVHINLSGNQLHSLPPAVARLVRLQELNLSSNNLHALPDTIGSLVSLKVLDVDTNDLEEIPHTIGQCSSLRELRADYNRLKALPEAVGRIGLLEVISVRYNNIRQLPTTMASAASLKELNVSFNELESVPESLCLATTLVKMNISNNFADLRALPRNIGNLENLEELNMSNNQIRILPDSFRMLSKLRVLNVEGNPLELPPRDITEQGAQAVVQYMVDLVENRDVKSQPVKQKKSWAQLCCFSQSNKRKRSGNEYVTT</sequence>
<feature type="region of interest" description="Disordered" evidence="5">
    <location>
        <begin position="112"/>
        <end position="142"/>
    </location>
</feature>
<feature type="domain" description="Disease resistance R13L4/SHOC-2-like LRR" evidence="6">
    <location>
        <begin position="367"/>
        <end position="481"/>
    </location>
</feature>
<protein>
    <submittedName>
        <fullName evidence="7">Scaffold/adaptor protein</fullName>
    </submittedName>
</protein>
<evidence type="ECO:0000313" key="7">
    <source>
        <dbReference type="EMBL" id="GAA0171005.1"/>
    </source>
</evidence>
<proteinExistence type="inferred from homology"/>
<dbReference type="SUPFAM" id="SSF52058">
    <property type="entry name" value="L domain-like"/>
    <property type="match status" value="1"/>
</dbReference>
<evidence type="ECO:0000256" key="4">
    <source>
        <dbReference type="ARBA" id="ARBA00037519"/>
    </source>
</evidence>
<dbReference type="Pfam" id="PF23598">
    <property type="entry name" value="LRR_14"/>
    <property type="match status" value="1"/>
</dbReference>
<dbReference type="Gene3D" id="3.80.10.10">
    <property type="entry name" value="Ribonuclease Inhibitor"/>
    <property type="match status" value="1"/>
</dbReference>
<comment type="similarity">
    <text evidence="3">Belongs to the SHOC2 family.</text>
</comment>
<evidence type="ECO:0000256" key="2">
    <source>
        <dbReference type="ARBA" id="ARBA00022737"/>
    </source>
</evidence>
<feature type="compositionally biased region" description="Low complexity" evidence="5">
    <location>
        <begin position="112"/>
        <end position="121"/>
    </location>
</feature>
<gene>
    <name evidence="7" type="ORF">LIER_25146</name>
</gene>
<keyword evidence="1" id="KW-0433">Leucine-rich repeat</keyword>
<dbReference type="PROSITE" id="PS51450">
    <property type="entry name" value="LRR"/>
    <property type="match status" value="5"/>
</dbReference>
<dbReference type="InterPro" id="IPR003591">
    <property type="entry name" value="Leu-rich_rpt_typical-subtyp"/>
</dbReference>
<dbReference type="AlphaFoldDB" id="A0AAV3R7D5"/>
<evidence type="ECO:0000259" key="6">
    <source>
        <dbReference type="Pfam" id="PF23598"/>
    </source>
</evidence>
<dbReference type="InterPro" id="IPR055414">
    <property type="entry name" value="LRR_R13L4/SHOC2-like"/>
</dbReference>
<dbReference type="EMBL" id="BAABME010007484">
    <property type="protein sequence ID" value="GAA0171005.1"/>
    <property type="molecule type" value="Genomic_DNA"/>
</dbReference>
<keyword evidence="8" id="KW-1185">Reference proteome</keyword>
<keyword evidence="2" id="KW-0677">Repeat</keyword>
<dbReference type="InterPro" id="IPR032675">
    <property type="entry name" value="LRR_dom_sf"/>
</dbReference>